<comment type="caution">
    <text evidence="3">The sequence shown here is derived from an EMBL/GenBank/DDBJ whole genome shotgun (WGS) entry which is preliminary data.</text>
</comment>
<protein>
    <submittedName>
        <fullName evidence="3">Polyisoprenoid-binding protein</fullName>
    </submittedName>
</protein>
<dbReference type="SMART" id="SM00867">
    <property type="entry name" value="YceI"/>
    <property type="match status" value="1"/>
</dbReference>
<organism evidence="3 4">
    <name type="scientific">Pelagerythrobacter aerophilus</name>
    <dbReference type="NCBI Taxonomy" id="2306995"/>
    <lineage>
        <taxon>Bacteria</taxon>
        <taxon>Pseudomonadati</taxon>
        <taxon>Pseudomonadota</taxon>
        <taxon>Alphaproteobacteria</taxon>
        <taxon>Sphingomonadales</taxon>
        <taxon>Erythrobacteraceae</taxon>
        <taxon>Pelagerythrobacter</taxon>
    </lineage>
</organism>
<feature type="domain" description="Lipid/polyisoprenoid-binding YceI-like" evidence="2">
    <location>
        <begin position="45"/>
        <end position="216"/>
    </location>
</feature>
<dbReference type="Proteomes" id="UP000285092">
    <property type="component" value="Unassembled WGS sequence"/>
</dbReference>
<evidence type="ECO:0000313" key="3">
    <source>
        <dbReference type="EMBL" id="RIV79483.1"/>
    </source>
</evidence>
<sequence length="221" mass="22947">MTKTTWIAAIGAATLGLSALTTLGAQDAPPEVPGVVDPSKVTGGTYVADPAHSLVQWRVNHFGFNDYFGIFGDVEGTLQLDPASPGQSSVDVTIPVANVTVASEGLRDHLLRPGKDGGAPDFFGPGPAPARFVSKSVQVSPGGMTADVVGDFTLNGVTKEVKLYARFTGTGPNPMTKAETVGFEGHGVIKRSDFGIGFGVPVVSDDVELEFTAAFEKRPAE</sequence>
<dbReference type="OrthoDB" id="9811006at2"/>
<gene>
    <name evidence="3" type="ORF">D2V04_05725</name>
</gene>
<evidence type="ECO:0000256" key="1">
    <source>
        <dbReference type="SAM" id="SignalP"/>
    </source>
</evidence>
<reference evidence="3 4" key="1">
    <citation type="submission" date="2018-08" db="EMBL/GenBank/DDBJ databases">
        <title>Altererythrobacter sp.Ery1 and Ery12, the genome sequencing of novel strains in genus Alterythrobacter.</title>
        <authorList>
            <person name="Cheng H."/>
            <person name="Wu Y.-H."/>
            <person name="Fang C."/>
            <person name="Xu X.-W."/>
        </authorList>
    </citation>
    <scope>NUCLEOTIDE SEQUENCE [LARGE SCALE GENOMIC DNA]</scope>
    <source>
        <strain evidence="3 4">Ery1</strain>
    </source>
</reference>
<dbReference type="EMBL" id="QXFK01000014">
    <property type="protein sequence ID" value="RIV79483.1"/>
    <property type="molecule type" value="Genomic_DNA"/>
</dbReference>
<proteinExistence type="predicted"/>
<dbReference type="InterPro" id="IPR007372">
    <property type="entry name" value="Lipid/polyisoprenoid-bd_YceI"/>
</dbReference>
<feature type="signal peptide" evidence="1">
    <location>
        <begin position="1"/>
        <end position="27"/>
    </location>
</feature>
<evidence type="ECO:0000313" key="4">
    <source>
        <dbReference type="Proteomes" id="UP000285092"/>
    </source>
</evidence>
<keyword evidence="4" id="KW-1185">Reference proteome</keyword>
<dbReference type="RefSeq" id="WP_119512315.1">
    <property type="nucleotide sequence ID" value="NZ_QXFK01000014.1"/>
</dbReference>
<feature type="chain" id="PRO_5019166927" evidence="1">
    <location>
        <begin position="28"/>
        <end position="221"/>
    </location>
</feature>
<evidence type="ECO:0000259" key="2">
    <source>
        <dbReference type="SMART" id="SM00867"/>
    </source>
</evidence>
<dbReference type="SUPFAM" id="SSF101874">
    <property type="entry name" value="YceI-like"/>
    <property type="match status" value="1"/>
</dbReference>
<accession>A0A418NJL5</accession>
<name>A0A418NJL5_9SPHN</name>
<dbReference type="InterPro" id="IPR036761">
    <property type="entry name" value="TTHA0802/YceI-like_sf"/>
</dbReference>
<dbReference type="PANTHER" id="PTHR34406">
    <property type="entry name" value="PROTEIN YCEI"/>
    <property type="match status" value="1"/>
</dbReference>
<keyword evidence="1" id="KW-0732">Signal</keyword>
<dbReference type="Pfam" id="PF04264">
    <property type="entry name" value="YceI"/>
    <property type="match status" value="1"/>
</dbReference>
<dbReference type="PANTHER" id="PTHR34406:SF1">
    <property type="entry name" value="PROTEIN YCEI"/>
    <property type="match status" value="1"/>
</dbReference>
<dbReference type="AlphaFoldDB" id="A0A418NJL5"/>
<dbReference type="Gene3D" id="2.40.128.110">
    <property type="entry name" value="Lipid/polyisoprenoid-binding, YceI-like"/>
    <property type="match status" value="1"/>
</dbReference>